<dbReference type="OrthoDB" id="8576090at2"/>
<evidence type="ECO:0000313" key="4">
    <source>
        <dbReference type="Proteomes" id="UP000274139"/>
    </source>
</evidence>
<protein>
    <submittedName>
        <fullName evidence="3">Amidase</fullName>
    </submittedName>
</protein>
<dbReference type="GO" id="GO:0003824">
    <property type="term" value="F:catalytic activity"/>
    <property type="evidence" value="ECO:0007669"/>
    <property type="project" value="InterPro"/>
</dbReference>
<dbReference type="Pfam" id="PF01425">
    <property type="entry name" value="Amidase"/>
    <property type="match status" value="1"/>
</dbReference>
<organism evidence="3 4">
    <name type="scientific">Aquitalea palustris</name>
    <dbReference type="NCBI Taxonomy" id="2480983"/>
    <lineage>
        <taxon>Bacteria</taxon>
        <taxon>Pseudomonadati</taxon>
        <taxon>Pseudomonadota</taxon>
        <taxon>Betaproteobacteria</taxon>
        <taxon>Neisseriales</taxon>
        <taxon>Chromobacteriaceae</taxon>
        <taxon>Aquitalea</taxon>
    </lineage>
</organism>
<comment type="caution">
    <text evidence="3">The sequence shown here is derived from an EMBL/GenBank/DDBJ whole genome shotgun (WGS) entry which is preliminary data.</text>
</comment>
<dbReference type="InterPro" id="IPR000120">
    <property type="entry name" value="Amidase"/>
</dbReference>
<sequence>MKQDLYYLSASDALRQFRNGSLSPVTLMQALLERAARQQHTINATTRILHDSAMRQAELAAERYRLGTARPLEGIPVAVKEETDVAGWQNTVGSLAIEDYIPDHNHPIIDKLLQAGAILHLQTTNPEFCCLGQTWSRRWGVTRNPWNPRYTCSGSSGGSAAVLAAGLAPLATGSDMAGSTRLPAAFQGLYGYKPPFGRLPSAAGEELFAFAAEGPLARHFDDLVLMQNILAGPHPDSYATLPYQPLPSQYADLSGWKIAWHPTLGSPAVCPQVRHNLEQAVAGLRRRGAVVEQVDICWDMLEISQVLLEGIFGLFFSEYLQELPEAAYPQLSSYIQQLWRDFRGKPASVSRAAELAGRLHQDMQQKVWSQGYQAFLCPTSFTTELEADLDPTVQNSILVDGVALDSYLGWAATPPFNLLSRYPALSVPTGLAANGVPTGMQIIAPPYQDEVAFQVAYNHEQAARHGLYRQCFPPLAD</sequence>
<evidence type="ECO:0000259" key="2">
    <source>
        <dbReference type="Pfam" id="PF01425"/>
    </source>
</evidence>
<reference evidence="3 4" key="1">
    <citation type="submission" date="2018-10" db="EMBL/GenBank/DDBJ databases">
        <title>Draft genome sequence of Aquitalea MWU14-2217 isolated from a wild cranberry bog in Provincetown, Massachusetts.</title>
        <authorList>
            <person name="Ebadzadsahrai G."/>
            <person name="Soby S."/>
        </authorList>
    </citation>
    <scope>NUCLEOTIDE SEQUENCE [LARGE SCALE GENOMIC DNA]</scope>
    <source>
        <strain evidence="3 4">MWU14-2217</strain>
    </source>
</reference>
<dbReference type="SUPFAM" id="SSF75304">
    <property type="entry name" value="Amidase signature (AS) enzymes"/>
    <property type="match status" value="1"/>
</dbReference>
<comment type="similarity">
    <text evidence="1">Belongs to the amidase family.</text>
</comment>
<accession>A0A454JLZ2</accession>
<dbReference type="Gene3D" id="3.90.1300.10">
    <property type="entry name" value="Amidase signature (AS) domain"/>
    <property type="match status" value="1"/>
</dbReference>
<dbReference type="PANTHER" id="PTHR11895:SF7">
    <property type="entry name" value="GLUTAMYL-TRNA(GLN) AMIDOTRANSFERASE SUBUNIT A, MITOCHONDRIAL"/>
    <property type="match status" value="1"/>
</dbReference>
<gene>
    <name evidence="3" type="ORF">EAY64_03565</name>
</gene>
<dbReference type="EMBL" id="RFAR01000011">
    <property type="protein sequence ID" value="RMD00962.1"/>
    <property type="molecule type" value="Genomic_DNA"/>
</dbReference>
<evidence type="ECO:0000256" key="1">
    <source>
        <dbReference type="ARBA" id="ARBA00009199"/>
    </source>
</evidence>
<evidence type="ECO:0000313" key="3">
    <source>
        <dbReference type="EMBL" id="RMD00962.1"/>
    </source>
</evidence>
<dbReference type="PANTHER" id="PTHR11895">
    <property type="entry name" value="TRANSAMIDASE"/>
    <property type="match status" value="1"/>
</dbReference>
<dbReference type="RefSeq" id="WP_103523422.1">
    <property type="nucleotide sequence ID" value="NZ_JAIZDC010000002.1"/>
</dbReference>
<dbReference type="InterPro" id="IPR023631">
    <property type="entry name" value="Amidase_dom"/>
</dbReference>
<keyword evidence="4" id="KW-1185">Reference proteome</keyword>
<dbReference type="Proteomes" id="UP000274139">
    <property type="component" value="Unassembled WGS sequence"/>
</dbReference>
<dbReference type="InterPro" id="IPR036928">
    <property type="entry name" value="AS_sf"/>
</dbReference>
<proteinExistence type="inferred from homology"/>
<dbReference type="AlphaFoldDB" id="A0A454JLZ2"/>
<name>A0A454JLZ2_9NEIS</name>
<feature type="domain" description="Amidase" evidence="2">
    <location>
        <begin position="27"/>
        <end position="450"/>
    </location>
</feature>